<keyword evidence="2" id="KW-1185">Reference proteome</keyword>
<dbReference type="GeneTree" id="ENSGT00940000156606"/>
<dbReference type="Antibodypedia" id="61575">
    <property type="antibodies" value="134 antibodies from 20 providers"/>
</dbReference>
<dbReference type="HGNC" id="HGNC:26161">
    <property type="gene designation" value="CORO7"/>
</dbReference>
<reference evidence="1" key="4">
    <citation type="submission" date="2025-05" db="UniProtKB">
        <authorList>
            <consortium name="Ensembl"/>
        </authorList>
    </citation>
    <scope>IDENTIFICATION</scope>
</reference>
<dbReference type="HOGENOM" id="CLU_3438226_0_0_1"/>
<dbReference type="ExpressionAtlas" id="I3L2S7">
    <property type="expression patterns" value="baseline and differential"/>
</dbReference>
<sequence>MGTWCRAPSGA</sequence>
<dbReference type="Ensembl" id="ENST00000576051.5">
    <property type="protein sequence ID" value="ENSP00000459888.1"/>
    <property type="gene ID" value="ENSG00000262246.6"/>
</dbReference>
<dbReference type="Bgee" id="ENSG00000262246">
    <property type="expression patterns" value="Expressed in granulocyte and 94 other cell types or tissues"/>
</dbReference>
<reference evidence="1" key="1">
    <citation type="journal article" date="2001" name="Nature">
        <title>Initial sequencing and analysis of the human genome.</title>
        <authorList>
            <consortium name="International Human Genome Sequencing Consortium"/>
            <person name="Lander E.S."/>
            <person name="Linton L.M."/>
            <person name="Birren B."/>
            <person name="Nusbaum C."/>
            <person name="Zody M.C."/>
            <person name="Baldwin J."/>
            <person name="Devon K."/>
            <person name="Dewar K."/>
            <person name="Doyle M."/>
            <person name="FitzHugh W."/>
            <person name="Funke R."/>
            <person name="Gage D."/>
            <person name="Harris K."/>
            <person name="Heaford A."/>
            <person name="Howland J."/>
            <person name="Kann L."/>
            <person name="Lehoczky J."/>
            <person name="LeVine R."/>
            <person name="McEwan P."/>
            <person name="McKernan K."/>
            <person name="Meldrim J."/>
            <person name="Mesirov J.P."/>
            <person name="Miranda C."/>
            <person name="Morris W."/>
            <person name="Naylor J."/>
            <person name="Raymond C."/>
            <person name="Rosetti M."/>
            <person name="Santos R."/>
            <person name="Sheridan A."/>
            <person name="Sougnez C."/>
            <person name="Stange-Thomann N."/>
            <person name="Stojanovic N."/>
            <person name="Subramanian A."/>
            <person name="Wyman D."/>
            <person name="Rogers J."/>
            <person name="Sulston J."/>
            <person name="Ainscough R."/>
            <person name="Beck S."/>
            <person name="Bentley D."/>
            <person name="Burton J."/>
            <person name="Clee C."/>
            <person name="Carter N."/>
            <person name="Coulson A."/>
            <person name="Deadman R."/>
            <person name="Deloukas P."/>
            <person name="Dunham A."/>
            <person name="Dunham I."/>
            <person name="Durbin R."/>
            <person name="French L."/>
            <person name="Grafham D."/>
            <person name="Gregory S."/>
            <person name="Hubbard T."/>
            <person name="Humphray S."/>
            <person name="Hunt A."/>
            <person name="Jones M."/>
            <person name="Lloyd C."/>
            <person name="McMurray A."/>
            <person name="Matthews L."/>
            <person name="Mercer S."/>
            <person name="Milne S."/>
            <person name="Mullikin J.C."/>
            <person name="Mungall A."/>
            <person name="Plumb R."/>
            <person name="Ross M."/>
            <person name="Shownkeen R."/>
            <person name="Sims S."/>
            <person name="Waterston R.H."/>
            <person name="Wilson R.K."/>
            <person name="Hillier L.W."/>
            <person name="McPherson J.D."/>
            <person name="Marra M.A."/>
            <person name="Mardis E.R."/>
            <person name="Fulton L.A."/>
            <person name="Chinwalla A.T."/>
            <person name="Pepin K.H."/>
            <person name="Gish W.R."/>
            <person name="Chissoe S.L."/>
            <person name="Wendl M.C."/>
            <person name="Delehaunty K.D."/>
            <person name="Miner T.L."/>
            <person name="Delehaunty A."/>
            <person name="Kramer J.B."/>
            <person name="Cook L.L."/>
            <person name="Fulton R.S."/>
            <person name="Johnson D.L."/>
            <person name="Minx P.J."/>
            <person name="Clifton S.W."/>
            <person name="Hawkins T."/>
            <person name="Branscomb E."/>
            <person name="Predki P."/>
            <person name="Richardson P."/>
            <person name="Wenning S."/>
            <person name="Slezak T."/>
            <person name="Doggett N."/>
            <person name="Cheng J.F."/>
            <person name="Olsen A."/>
            <person name="Lucas S."/>
            <person name="Elkin C."/>
            <person name="Uberbacher E."/>
            <person name="Frazier M."/>
            <person name="Gibbs R.A."/>
            <person name="Muzny D.M."/>
            <person name="Scherer S.E."/>
            <person name="Bouck J.B."/>
            <person name="Sodergren E.J."/>
            <person name="Worley K.C."/>
            <person name="Rives C.M."/>
            <person name="Gorrell J.H."/>
            <person name="Metzker M.L."/>
            <person name="Naylor S.L."/>
            <person name="Kucherlapati R.S."/>
            <person name="Nelson D.L."/>
            <person name="Weinstock G.M."/>
            <person name="Sakaki Y."/>
            <person name="Fujiyama A."/>
            <person name="Hattori M."/>
            <person name="Yada T."/>
            <person name="Toyoda A."/>
            <person name="Itoh T."/>
            <person name="Kawagoe C."/>
            <person name="Watanabe H."/>
            <person name="Totoki Y."/>
            <person name="Taylor T."/>
            <person name="Weissenbach J."/>
            <person name="Heilig R."/>
            <person name="Saurin W."/>
            <person name="Artiguenave F."/>
            <person name="Brottier P."/>
            <person name="Bruls T."/>
            <person name="Pelletier E."/>
            <person name="Robert C."/>
            <person name="Wincker P."/>
            <person name="Smith D.R."/>
            <person name="Doucette-Stamm L."/>
            <person name="Rubenfield M."/>
            <person name="Weinstock K."/>
            <person name="Lee H.M."/>
            <person name="Dubois J."/>
            <person name="Rosenthal A."/>
            <person name="Platzer M."/>
            <person name="Nyakatura G."/>
            <person name="Taudien S."/>
            <person name="Rump A."/>
            <person name="Yang H."/>
            <person name="Yu J."/>
            <person name="Wang J."/>
            <person name="Huang G."/>
            <person name="Gu J."/>
            <person name="Hood L."/>
            <person name="Rowen L."/>
            <person name="Madan A."/>
            <person name="Qin S."/>
            <person name="Davis R.W."/>
            <person name="Federspiel N.A."/>
            <person name="Abola A.P."/>
            <person name="Proctor M.J."/>
            <person name="Myers R.M."/>
            <person name="Schmutz J."/>
            <person name="Dickson M."/>
            <person name="Grimwood J."/>
            <person name="Cox D.R."/>
            <person name="Olson M.V."/>
            <person name="Kaul R."/>
            <person name="Raymond C."/>
            <person name="Shimizu N."/>
            <person name="Kawasaki K."/>
            <person name="Minoshima S."/>
            <person name="Evans G.A."/>
            <person name="Athanasiou M."/>
            <person name="Schultz R."/>
            <person name="Roe B.A."/>
            <person name="Chen F."/>
            <person name="Pan H."/>
            <person name="Ramser J."/>
            <person name="Lehrach H."/>
            <person name="Reinhardt R."/>
            <person name="McCombie W.R."/>
            <person name="de la Bastide M."/>
            <person name="Dedhia N."/>
            <person name="Blocker H."/>
            <person name="Hornischer K."/>
            <person name="Nordsiek G."/>
            <person name="Agarwala R."/>
            <person name="Aravind L."/>
            <person name="Bailey J.A."/>
            <person name="Bateman A."/>
            <person name="Batzoglou S."/>
            <person name="Birney E."/>
            <person name="Bork P."/>
            <person name="Brown D.G."/>
            <person name="Burge C.B."/>
            <person name="Cerutti L."/>
            <person name="Chen H.C."/>
            <person name="Church D."/>
            <person name="Clamp M."/>
            <person name="Copley R.R."/>
            <person name="Doerks T."/>
            <person name="Eddy S.R."/>
            <person name="Eichler E.E."/>
            <person name="Furey T.S."/>
            <person name="Galagan J."/>
            <person name="Gilbert J.G."/>
            <person name="Harmon C."/>
            <person name="Hayashizaki Y."/>
            <person name="Haussler D."/>
            <person name="Hermjakob H."/>
            <person name="Hokamp K."/>
            <person name="Jang W."/>
            <person name="Johnson L.S."/>
            <person name="Jones T.A."/>
            <person name="Kasif S."/>
            <person name="Kaspryzk A."/>
            <person name="Kennedy S."/>
            <person name="Kent W.J."/>
            <person name="Kitts P."/>
            <person name="Koonin E.V."/>
            <person name="Korf I."/>
            <person name="Kulp D."/>
            <person name="Lancet D."/>
            <person name="Lowe T.M."/>
            <person name="McLysaght A."/>
            <person name="Mikkelsen T."/>
            <person name="Moran J.V."/>
            <person name="Mulder N."/>
            <person name="Pollara V.J."/>
            <person name="Ponting C.P."/>
            <person name="Schuler G."/>
            <person name="Schultz J."/>
            <person name="Slater G."/>
            <person name="Smit A.F."/>
            <person name="Stupka E."/>
            <person name="Szustakowski J."/>
            <person name="Thierry-Mieg D."/>
            <person name="Thierry-Mieg J."/>
            <person name="Wagner L."/>
            <person name="Wallis J."/>
            <person name="Wheeler R."/>
            <person name="Williams A."/>
            <person name="Wolf Y.I."/>
            <person name="Wolfe K.H."/>
            <person name="Yang S.P."/>
            <person name="Yeh R.F."/>
            <person name="Collins F."/>
            <person name="Guyer M.S."/>
            <person name="Peterson J."/>
            <person name="Felsenfeld A."/>
            <person name="Wetterstrand K.A."/>
            <person name="Patrinos A."/>
            <person name="Morgan M.J."/>
            <person name="de Jong P."/>
            <person name="Catanese J.J."/>
            <person name="Osoegawa K."/>
            <person name="Shizuya H."/>
            <person name="Choi S."/>
            <person name="Chen Y.J."/>
        </authorList>
    </citation>
    <scope>NUCLEOTIDE SEQUENCE [LARGE SCALE GENOMIC DNA]</scope>
</reference>
<dbReference type="OpenTargets" id="ENSG00000262246"/>
<name>I3L2S7_HUMAN</name>
<dbReference type="VEuPathDB" id="HostDB:ENSG00000262246"/>
<dbReference type="Ensembl" id="ENST00000632177.1">
    <property type="protein sequence ID" value="ENSP00000488425.1"/>
    <property type="gene ID" value="ENSG00000282725.1"/>
</dbReference>
<reference evidence="1" key="2">
    <citation type="journal article" date="2004" name="Nature">
        <title>Finishing the euchromatic sequence of the human genome.</title>
        <authorList>
            <consortium name="International Human Genome Sequencing Consortium"/>
        </authorList>
    </citation>
    <scope>NUCLEOTIDE SEQUENCE [LARGE SCALE GENOMIC DNA]</scope>
</reference>
<accession>I3L2S7</accession>
<evidence type="ECO:0000313" key="2">
    <source>
        <dbReference type="Proteomes" id="UP000005640"/>
    </source>
</evidence>
<protein>
    <submittedName>
        <fullName evidence="1">Coronin 7</fullName>
    </submittedName>
</protein>
<feature type="non-terminal residue" evidence="1">
    <location>
        <position position="11"/>
    </location>
</feature>
<proteinExistence type="predicted"/>
<evidence type="ECO:0000313" key="1">
    <source>
        <dbReference type="Ensembl" id="ENSP00000459888.1"/>
    </source>
</evidence>
<organism evidence="1 2">
    <name type="scientific">Homo sapiens</name>
    <name type="common">Human</name>
    <dbReference type="NCBI Taxonomy" id="9606"/>
    <lineage>
        <taxon>Eukaryota</taxon>
        <taxon>Metazoa</taxon>
        <taxon>Chordata</taxon>
        <taxon>Craniata</taxon>
        <taxon>Vertebrata</taxon>
        <taxon>Euteleostomi</taxon>
        <taxon>Mammalia</taxon>
        <taxon>Eutheria</taxon>
        <taxon>Euarchontoglires</taxon>
        <taxon>Primates</taxon>
        <taxon>Haplorrhini</taxon>
        <taxon>Catarrhini</taxon>
        <taxon>Hominidae</taxon>
        <taxon>Homo</taxon>
    </lineage>
</organism>
<dbReference type="Proteomes" id="UP000005640">
    <property type="component" value="Chromosome 16"/>
</dbReference>
<dbReference type="EMBL" id="AC012676">
    <property type="status" value="NOT_ANNOTATED_CDS"/>
    <property type="molecule type" value="Genomic_DNA"/>
</dbReference>
<dbReference type="OrthoDB" id="1850764at2759"/>
<dbReference type="UCSC" id="uc059qej.1">
    <property type="organism name" value="human"/>
</dbReference>
<gene>
    <name evidence="1" type="primary">CORO7</name>
</gene>
<reference evidence="1 2" key="3">
    <citation type="journal article" date="2004" name="Nature">
        <title>The sequence and analysis of duplication-rich human chromosome 16.</title>
        <authorList>
            <person name="Martin J."/>
            <person name="Han C."/>
            <person name="Gordon L.A."/>
            <person name="Terry A."/>
            <person name="Prabhakar S."/>
            <person name="She X."/>
            <person name="Xie G."/>
            <person name="Hellsten U."/>
            <person name="Chan Y.M."/>
            <person name="Altherr M."/>
            <person name="Couronne O."/>
            <person name="Aerts A."/>
            <person name="Bajorek E."/>
            <person name="Black S."/>
            <person name="Blumer H."/>
            <person name="Branscomb E."/>
            <person name="Brown N.C."/>
            <person name="Bruno W.J."/>
            <person name="Buckingham J.M."/>
            <person name="Callen D.F."/>
            <person name="Campbell C.S."/>
            <person name="Campbell M.L."/>
            <person name="Campbell E.W."/>
            <person name="Caoile C."/>
            <person name="Challacombe J.F."/>
            <person name="Chasteen L.A."/>
            <person name="Chertkov O."/>
            <person name="Chi H.C."/>
            <person name="Christensen M."/>
            <person name="Clark L.M."/>
            <person name="Cohn J.D."/>
            <person name="Denys M."/>
            <person name="Detter J.C."/>
            <person name="Dickson M."/>
            <person name="Dimitrijevic-Bussod M."/>
            <person name="Escobar J."/>
            <person name="Fawcett J.J."/>
            <person name="Flowers D."/>
            <person name="Fotopulos D."/>
            <person name="Glavina T."/>
            <person name="Gomez M."/>
            <person name="Gonzales E."/>
            <person name="Goodstein D."/>
            <person name="Goodwin L.A."/>
            <person name="Grady D.L."/>
            <person name="Grigoriev I."/>
            <person name="Groza M."/>
            <person name="Hammon N."/>
            <person name="Hawkins T."/>
            <person name="Haydu L."/>
            <person name="Hildebrand C.E."/>
            <person name="Huang W."/>
            <person name="Israni S."/>
            <person name="Jett J."/>
            <person name="Jewett P.B."/>
            <person name="Kadner K."/>
            <person name="Kimball H."/>
            <person name="Kobayashi A."/>
            <person name="Krawczyk M.C."/>
            <person name="Leyba T."/>
            <person name="Longmire J.L."/>
            <person name="Lopez F."/>
            <person name="Lou Y."/>
            <person name="Lowry S."/>
            <person name="Ludeman T."/>
            <person name="Manohar C.F."/>
            <person name="Mark G.A."/>
            <person name="McMurray K.L."/>
            <person name="Meincke L.J."/>
            <person name="Morgan J."/>
            <person name="Moyzis R.K."/>
            <person name="Mundt M.O."/>
            <person name="Munk A.C."/>
            <person name="Nandkeshwar R.D."/>
            <person name="Pitluck S."/>
            <person name="Pollard M."/>
            <person name="Predki P."/>
            <person name="Parson-Quintana B."/>
            <person name="Ramirez L."/>
            <person name="Rash S."/>
            <person name="Retterer J."/>
            <person name="Ricke D.O."/>
            <person name="Robinson D.L."/>
            <person name="Rodriguez A."/>
            <person name="Salamov A."/>
            <person name="Saunders E.H."/>
            <person name="Scott D."/>
            <person name="Shough T."/>
            <person name="Stallings R.L."/>
            <person name="Stalvey M."/>
            <person name="Sutherland R.D."/>
            <person name="Tapia R."/>
            <person name="Tesmer J.G."/>
            <person name="Thayer N."/>
            <person name="Thompson L.S."/>
            <person name="Tice H."/>
            <person name="Torney D.C."/>
            <person name="Tran-Gyamfi M."/>
            <person name="Tsai M."/>
            <person name="Ulanovsky L.E."/>
            <person name="Ustaszewska A."/>
            <person name="Vo N."/>
            <person name="White P.S."/>
            <person name="Williams A.L."/>
            <person name="Wills P.L."/>
            <person name="Wu J.R."/>
            <person name="Wu K."/>
            <person name="Yang J."/>
            <person name="Dejong P."/>
            <person name="Bruce D."/>
            <person name="Doggett N.A."/>
            <person name="Deaven L."/>
            <person name="Schmutz J."/>
            <person name="Grimwood J."/>
            <person name="Richardson P."/>
            <person name="Rokhsar D.S."/>
            <person name="Eichler E.E."/>
            <person name="Gilna P."/>
            <person name="Lucas S.M."/>
            <person name="Myers R.M."/>
            <person name="Rubin E.M."/>
            <person name="Pennacchio L.A."/>
        </authorList>
    </citation>
    <scope>NUCLEOTIDE SEQUENCE [LARGE SCALE GENOMIC DNA]</scope>
</reference>